<feature type="transmembrane region" description="Helical" evidence="5">
    <location>
        <begin position="209"/>
        <end position="228"/>
    </location>
</feature>
<dbReference type="SUPFAM" id="SSF103473">
    <property type="entry name" value="MFS general substrate transporter"/>
    <property type="match status" value="1"/>
</dbReference>
<feature type="transmembrane region" description="Helical" evidence="5">
    <location>
        <begin position="52"/>
        <end position="69"/>
    </location>
</feature>
<dbReference type="GO" id="GO:0016020">
    <property type="term" value="C:membrane"/>
    <property type="evidence" value="ECO:0007669"/>
    <property type="project" value="UniProtKB-SubCell"/>
</dbReference>
<proteinExistence type="predicted"/>
<dbReference type="RefSeq" id="XP_024744529.1">
    <property type="nucleotide sequence ID" value="XM_024885573.1"/>
</dbReference>
<evidence type="ECO:0000313" key="8">
    <source>
        <dbReference type="Proteomes" id="UP000235371"/>
    </source>
</evidence>
<evidence type="ECO:0000256" key="5">
    <source>
        <dbReference type="SAM" id="Phobius"/>
    </source>
</evidence>
<dbReference type="Pfam" id="PF07690">
    <property type="entry name" value="MFS_1"/>
    <property type="match status" value="1"/>
</dbReference>
<feature type="transmembrane region" description="Helical" evidence="5">
    <location>
        <begin position="284"/>
        <end position="301"/>
    </location>
</feature>
<protein>
    <submittedName>
        <fullName evidence="7">MFS multidrug transporter</fullName>
    </submittedName>
</protein>
<dbReference type="PANTHER" id="PTHR23502:SF157">
    <property type="entry name" value="MAJOR FACILITATOR SUPERFAMILY (MFS) PROFILE DOMAIN-CONTAINING PROTEIN-RELATED"/>
    <property type="match status" value="1"/>
</dbReference>
<name>A0A2J6TX92_9HELO</name>
<dbReference type="STRING" id="1095630.A0A2J6TX92"/>
<evidence type="ECO:0000256" key="2">
    <source>
        <dbReference type="ARBA" id="ARBA00022692"/>
    </source>
</evidence>
<dbReference type="InParanoid" id="A0A2J6TX92"/>
<feature type="domain" description="Major facilitator superfamily (MFS) profile" evidence="6">
    <location>
        <begin position="54"/>
        <end position="480"/>
    </location>
</feature>
<dbReference type="PANTHER" id="PTHR23502">
    <property type="entry name" value="MAJOR FACILITATOR SUPERFAMILY"/>
    <property type="match status" value="1"/>
</dbReference>
<feature type="transmembrane region" description="Helical" evidence="5">
    <location>
        <begin position="419"/>
        <end position="444"/>
    </location>
</feature>
<feature type="transmembrane region" description="Helical" evidence="5">
    <location>
        <begin position="177"/>
        <end position="197"/>
    </location>
</feature>
<dbReference type="EMBL" id="KZ613740">
    <property type="protein sequence ID" value="PMD67625.1"/>
    <property type="molecule type" value="Genomic_DNA"/>
</dbReference>
<dbReference type="InterPro" id="IPR011701">
    <property type="entry name" value="MFS"/>
</dbReference>
<evidence type="ECO:0000256" key="4">
    <source>
        <dbReference type="ARBA" id="ARBA00023136"/>
    </source>
</evidence>
<dbReference type="GeneID" id="36593650"/>
<comment type="subcellular location">
    <subcellularLocation>
        <location evidence="1">Membrane</location>
        <topology evidence="1">Multi-pass membrane protein</topology>
    </subcellularLocation>
</comment>
<dbReference type="Gene3D" id="1.20.1250.20">
    <property type="entry name" value="MFS general substrate transporter like domains"/>
    <property type="match status" value="1"/>
</dbReference>
<dbReference type="GO" id="GO:0022857">
    <property type="term" value="F:transmembrane transporter activity"/>
    <property type="evidence" value="ECO:0007669"/>
    <property type="project" value="InterPro"/>
</dbReference>
<dbReference type="InterPro" id="IPR036259">
    <property type="entry name" value="MFS_trans_sf"/>
</dbReference>
<evidence type="ECO:0000256" key="1">
    <source>
        <dbReference type="ARBA" id="ARBA00004141"/>
    </source>
</evidence>
<dbReference type="AlphaFoldDB" id="A0A2J6TX92"/>
<keyword evidence="3 5" id="KW-1133">Transmembrane helix</keyword>
<keyword evidence="8" id="KW-1185">Reference proteome</keyword>
<reference evidence="7 8" key="1">
    <citation type="submission" date="2016-04" db="EMBL/GenBank/DDBJ databases">
        <title>A degradative enzymes factory behind the ericoid mycorrhizal symbiosis.</title>
        <authorList>
            <consortium name="DOE Joint Genome Institute"/>
            <person name="Martino E."/>
            <person name="Morin E."/>
            <person name="Grelet G."/>
            <person name="Kuo A."/>
            <person name="Kohler A."/>
            <person name="Daghino S."/>
            <person name="Barry K."/>
            <person name="Choi C."/>
            <person name="Cichocki N."/>
            <person name="Clum A."/>
            <person name="Copeland A."/>
            <person name="Hainaut M."/>
            <person name="Haridas S."/>
            <person name="Labutti K."/>
            <person name="Lindquist E."/>
            <person name="Lipzen A."/>
            <person name="Khouja H.-R."/>
            <person name="Murat C."/>
            <person name="Ohm R."/>
            <person name="Olson A."/>
            <person name="Spatafora J."/>
            <person name="Veneault-Fourrey C."/>
            <person name="Henrissat B."/>
            <person name="Grigoriev I."/>
            <person name="Martin F."/>
            <person name="Perotto S."/>
        </authorList>
    </citation>
    <scope>NUCLEOTIDE SEQUENCE [LARGE SCALE GENOMIC DNA]</scope>
    <source>
        <strain evidence="7 8">E</strain>
    </source>
</reference>
<organism evidence="7 8">
    <name type="scientific">Hyaloscypha bicolor E</name>
    <dbReference type="NCBI Taxonomy" id="1095630"/>
    <lineage>
        <taxon>Eukaryota</taxon>
        <taxon>Fungi</taxon>
        <taxon>Dikarya</taxon>
        <taxon>Ascomycota</taxon>
        <taxon>Pezizomycotina</taxon>
        <taxon>Leotiomycetes</taxon>
        <taxon>Helotiales</taxon>
        <taxon>Hyaloscyphaceae</taxon>
        <taxon>Hyaloscypha</taxon>
        <taxon>Hyaloscypha bicolor</taxon>
    </lineage>
</organism>
<evidence type="ECO:0000313" key="7">
    <source>
        <dbReference type="EMBL" id="PMD67625.1"/>
    </source>
</evidence>
<evidence type="ECO:0000256" key="3">
    <source>
        <dbReference type="ARBA" id="ARBA00022989"/>
    </source>
</evidence>
<gene>
    <name evidence="7" type="ORF">K444DRAFT_649487</name>
</gene>
<keyword evidence="2 5" id="KW-0812">Transmembrane</keyword>
<accession>A0A2J6TX92</accession>
<feature type="transmembrane region" description="Helical" evidence="5">
    <location>
        <begin position="361"/>
        <end position="382"/>
    </location>
</feature>
<dbReference type="Proteomes" id="UP000235371">
    <property type="component" value="Unassembled WGS sequence"/>
</dbReference>
<feature type="transmembrane region" description="Helical" evidence="5">
    <location>
        <begin position="456"/>
        <end position="476"/>
    </location>
</feature>
<feature type="transmembrane region" description="Helical" evidence="5">
    <location>
        <begin position="121"/>
        <end position="140"/>
    </location>
</feature>
<keyword evidence="4 5" id="KW-0472">Membrane</keyword>
<sequence>MAEKTEISLTTSIEVLRLNLESHGLELTEDGHVRWDKKNPAHPRNWTAWRKAYNTIVILFLELITTMNGTAGTSAADQALHHYKISQSLAVFAFTSTYVLGQGVGGIFFPPFSEAFGRKTLYITSTLLYCIFCVIAASVPSIAAVVVARLITGILSAIPTIVVAGSIEDVFNMQARVWMIFCWALVGNLGLVLGPIFSTYIANVLDWQWVFYIAAIITGIIFLLCLGLKESRPSLLLERQVAAFRKAAPTGLYRTRNPDRIPDLKAFLDVTIIRPIRLLFTEPIIIMVTIMDSVATTLFYLQAESLIVVYTSLGLSGTQASLSLIPVGIGCLLGFLPRFYDDWKLTKLRQQGKPLQPEDKLFGFVLGSPVLAVALWWFAWTIPPQVHTHWAISMLALIPAGFALNDITFTLQGYLADSYTIYAASAFAGGLLARSLMIAAILPFTRLMYTRITANAATSILASVGTLFCVSPYILLRHGKGIRKASPFAQFSLDTYTENQVEDDMNAAGLVLET</sequence>
<dbReference type="OrthoDB" id="5410178at2759"/>
<dbReference type="PROSITE" id="PS50850">
    <property type="entry name" value="MFS"/>
    <property type="match status" value="1"/>
</dbReference>
<evidence type="ECO:0000259" key="6">
    <source>
        <dbReference type="PROSITE" id="PS50850"/>
    </source>
</evidence>
<feature type="transmembrane region" description="Helical" evidence="5">
    <location>
        <begin position="146"/>
        <end position="165"/>
    </location>
</feature>
<feature type="transmembrane region" description="Helical" evidence="5">
    <location>
        <begin position="89"/>
        <end position="109"/>
    </location>
</feature>
<dbReference type="InterPro" id="IPR020846">
    <property type="entry name" value="MFS_dom"/>
</dbReference>
<feature type="transmembrane region" description="Helical" evidence="5">
    <location>
        <begin position="388"/>
        <end position="407"/>
    </location>
</feature>
<feature type="transmembrane region" description="Helical" evidence="5">
    <location>
        <begin position="321"/>
        <end position="340"/>
    </location>
</feature>